<comment type="caution">
    <text evidence="7">The sequence shown here is derived from an EMBL/GenBank/DDBJ whole genome shotgun (WGS) entry which is preliminary data.</text>
</comment>
<dbReference type="Proteomes" id="UP001218218">
    <property type="component" value="Unassembled WGS sequence"/>
</dbReference>
<dbReference type="Pfam" id="PF08573">
    <property type="entry name" value="SAE2"/>
    <property type="match status" value="1"/>
</dbReference>
<keyword evidence="2" id="KW-0227">DNA damage</keyword>
<reference evidence="7" key="1">
    <citation type="submission" date="2023-03" db="EMBL/GenBank/DDBJ databases">
        <title>Massive genome expansion in bonnet fungi (Mycena s.s.) driven by repeated elements and novel gene families across ecological guilds.</title>
        <authorList>
            <consortium name="Lawrence Berkeley National Laboratory"/>
            <person name="Harder C.B."/>
            <person name="Miyauchi S."/>
            <person name="Viragh M."/>
            <person name="Kuo A."/>
            <person name="Thoen E."/>
            <person name="Andreopoulos B."/>
            <person name="Lu D."/>
            <person name="Skrede I."/>
            <person name="Drula E."/>
            <person name="Henrissat B."/>
            <person name="Morin E."/>
            <person name="Kohler A."/>
            <person name="Barry K."/>
            <person name="LaButti K."/>
            <person name="Morin E."/>
            <person name="Salamov A."/>
            <person name="Lipzen A."/>
            <person name="Mereny Z."/>
            <person name="Hegedus B."/>
            <person name="Baldrian P."/>
            <person name="Stursova M."/>
            <person name="Weitz H."/>
            <person name="Taylor A."/>
            <person name="Grigoriev I.V."/>
            <person name="Nagy L.G."/>
            <person name="Martin F."/>
            <person name="Kauserud H."/>
        </authorList>
    </citation>
    <scope>NUCLEOTIDE SEQUENCE</scope>
    <source>
        <strain evidence="7">CBHHK002</strain>
    </source>
</reference>
<dbReference type="PANTHER" id="PTHR15107">
    <property type="entry name" value="RETINOBLASTOMA BINDING PROTEIN 8"/>
    <property type="match status" value="1"/>
</dbReference>
<dbReference type="PANTHER" id="PTHR15107:SF0">
    <property type="entry name" value="DNA ENDONUCLEASE ACTIVATOR CTP1 C-TERMINAL DOMAIN-CONTAINING PROTEIN"/>
    <property type="match status" value="1"/>
</dbReference>
<name>A0AAD7A068_9AGAR</name>
<dbReference type="GO" id="GO:0005634">
    <property type="term" value="C:nucleus"/>
    <property type="evidence" value="ECO:0007669"/>
    <property type="project" value="UniProtKB-SubCell"/>
</dbReference>
<organism evidence="7 8">
    <name type="scientific">Mycena albidolilacea</name>
    <dbReference type="NCBI Taxonomy" id="1033008"/>
    <lineage>
        <taxon>Eukaryota</taxon>
        <taxon>Fungi</taxon>
        <taxon>Dikarya</taxon>
        <taxon>Basidiomycota</taxon>
        <taxon>Agaricomycotina</taxon>
        <taxon>Agaricomycetes</taxon>
        <taxon>Agaricomycetidae</taxon>
        <taxon>Agaricales</taxon>
        <taxon>Marasmiineae</taxon>
        <taxon>Mycenaceae</taxon>
        <taxon>Mycena</taxon>
    </lineage>
</organism>
<evidence type="ECO:0000256" key="2">
    <source>
        <dbReference type="ARBA" id="ARBA00022763"/>
    </source>
</evidence>
<evidence type="ECO:0000313" key="8">
    <source>
        <dbReference type="Proteomes" id="UP001218218"/>
    </source>
</evidence>
<feature type="coiled-coil region" evidence="4">
    <location>
        <begin position="73"/>
        <end position="107"/>
    </location>
</feature>
<evidence type="ECO:0000256" key="1">
    <source>
        <dbReference type="ARBA" id="ARBA00004123"/>
    </source>
</evidence>
<feature type="compositionally biased region" description="Pro residues" evidence="5">
    <location>
        <begin position="384"/>
        <end position="400"/>
    </location>
</feature>
<dbReference type="InterPro" id="IPR013882">
    <property type="entry name" value="Ctp1_C"/>
</dbReference>
<feature type="region of interest" description="Disordered" evidence="5">
    <location>
        <begin position="291"/>
        <end position="553"/>
    </location>
</feature>
<feature type="compositionally biased region" description="Polar residues" evidence="5">
    <location>
        <begin position="269"/>
        <end position="279"/>
    </location>
</feature>
<protein>
    <recommendedName>
        <fullName evidence="6">DNA endonuclease activator Ctp1 C-terminal domain-containing protein</fullName>
    </recommendedName>
</protein>
<keyword evidence="3" id="KW-0539">Nucleus</keyword>
<keyword evidence="8" id="KW-1185">Reference proteome</keyword>
<feature type="coiled-coil region" evidence="4">
    <location>
        <begin position="3"/>
        <end position="37"/>
    </location>
</feature>
<dbReference type="EMBL" id="JARIHO010000020">
    <property type="protein sequence ID" value="KAJ7346935.1"/>
    <property type="molecule type" value="Genomic_DNA"/>
</dbReference>
<gene>
    <name evidence="7" type="ORF">DFH08DRAFT_206063</name>
</gene>
<evidence type="ECO:0000313" key="7">
    <source>
        <dbReference type="EMBL" id="KAJ7346935.1"/>
    </source>
</evidence>
<dbReference type="InterPro" id="IPR033316">
    <property type="entry name" value="RBBP8-like"/>
</dbReference>
<evidence type="ECO:0000256" key="5">
    <source>
        <dbReference type="SAM" id="MobiDB-lite"/>
    </source>
</evidence>
<evidence type="ECO:0000259" key="6">
    <source>
        <dbReference type="Pfam" id="PF08573"/>
    </source>
</evidence>
<comment type="subcellular location">
    <subcellularLocation>
        <location evidence="1">Nucleus</location>
    </subcellularLocation>
</comment>
<feature type="region of interest" description="Disordered" evidence="5">
    <location>
        <begin position="731"/>
        <end position="756"/>
    </location>
</feature>
<feature type="compositionally biased region" description="Polar residues" evidence="5">
    <location>
        <begin position="335"/>
        <end position="350"/>
    </location>
</feature>
<proteinExistence type="predicted"/>
<dbReference type="AlphaFoldDB" id="A0AAD7A068"/>
<dbReference type="GO" id="GO:0003684">
    <property type="term" value="F:damaged DNA binding"/>
    <property type="evidence" value="ECO:0007669"/>
    <property type="project" value="TreeGrafter"/>
</dbReference>
<feature type="region of interest" description="Disordered" evidence="5">
    <location>
        <begin position="217"/>
        <end position="279"/>
    </location>
</feature>
<feature type="compositionally biased region" description="Pro residues" evidence="5">
    <location>
        <begin position="356"/>
        <end position="365"/>
    </location>
</feature>
<accession>A0AAD7A068</accession>
<feature type="compositionally biased region" description="Basic and acidic residues" evidence="5">
    <location>
        <begin position="741"/>
        <end position="756"/>
    </location>
</feature>
<keyword evidence="4" id="KW-0175">Coiled coil</keyword>
<feature type="compositionally biased region" description="Basic and acidic residues" evidence="5">
    <location>
        <begin position="217"/>
        <end position="231"/>
    </location>
</feature>
<dbReference type="GO" id="GO:0010792">
    <property type="term" value="P:DNA double-strand break processing involved in repair via single-strand annealing"/>
    <property type="evidence" value="ECO:0007669"/>
    <property type="project" value="TreeGrafter"/>
</dbReference>
<feature type="domain" description="DNA endonuclease activator Ctp1 C-terminal" evidence="6">
    <location>
        <begin position="622"/>
        <end position="723"/>
    </location>
</feature>
<feature type="compositionally biased region" description="Low complexity" evidence="5">
    <location>
        <begin position="251"/>
        <end position="261"/>
    </location>
</feature>
<evidence type="ECO:0000256" key="4">
    <source>
        <dbReference type="SAM" id="Coils"/>
    </source>
</evidence>
<evidence type="ECO:0000256" key="3">
    <source>
        <dbReference type="ARBA" id="ARBA00023242"/>
    </source>
</evidence>
<sequence length="756" mass="84106">MQNPNADDKVKRLQRKLDIAKDTVDSLNTKIRDTELQGLKLAKSLGFDTVYAAQSYIDIADEQVSYKELAGRIDVLQTDLSNERKDNQELRAQVLNLMTERDTLRASNSAALNATQHLKSQFDGATQQLKVIQRRYDDLLTVKLRGENKHKDDCLKLVELKAYMRSDEIQDLQAQLAVDYPKLTKDERRRRRAEIIALTKRKVKEIDAAEKFTQEIARDDTKVAQSDKENQKTPVPETRKRRIPPSPLLPLTPLGVVPQPTAKAPESAAPSTVASTSRTLVANPHVTSKWTMKPLQLPPPSGAILIPSSSDTEEVQHSDFLPALKTTPIIAPERSISSMSIETEPDSSQEPFPLLKGPPIPPARPASPMSMSYETEDDSSQEPFPSPERPPIPVKAPPPTQEDRKRPPISVKMPPPTQEDRKYSPVPVKAPPLTQDDRKPLVISRKLGEHSPSSQRYELADQGSRSKPRYSDGVINASTSADTDKERPAKRRRVSSPGPGPSFARRVDEPGGSTATALYIGDTPSPRGKRNRDMSATTGRKLRGTVKDNGKGKQRELFKSAIKTPVVNTPVTNARASSSKQLADYSAFKGRGRYANDNPDENTTINAKFTINPARNGGKNYQYDEVVRGRADRQHMEAGDCECCRDYYEHIGPMPPRLQAPLWRTPPASPHGSKPCLQMGAGPAQEGGDITVHKQTISRHRHHWAPASTPPSYWSIGFPTTQEVVSINEKAREMHKQKKQLVQEEAKKDGGRYKTR</sequence>